<feature type="region of interest" description="Disordered" evidence="6">
    <location>
        <begin position="174"/>
        <end position="200"/>
    </location>
</feature>
<dbReference type="GO" id="GO:0003700">
    <property type="term" value="F:DNA-binding transcription factor activity"/>
    <property type="evidence" value="ECO:0007669"/>
    <property type="project" value="InterPro"/>
</dbReference>
<dbReference type="Pfam" id="PF01486">
    <property type="entry name" value="K-box"/>
    <property type="match status" value="1"/>
</dbReference>
<evidence type="ECO:0000256" key="3">
    <source>
        <dbReference type="ARBA" id="ARBA00023125"/>
    </source>
</evidence>
<dbReference type="InterPro" id="IPR033896">
    <property type="entry name" value="MEF2-like_N"/>
</dbReference>
<reference evidence="9" key="1">
    <citation type="submission" date="2020-02" db="EMBL/GenBank/DDBJ databases">
        <title>Genome-wide identification and analysis of the MADS-box gene family in Cunninghamia lanceolate (Lamb.) Hook.</title>
        <authorList>
            <person name="Xie Y."/>
        </authorList>
    </citation>
    <scope>NUCLEOTIDE SEQUENCE</scope>
</reference>
<dbReference type="PROSITE" id="PS50066">
    <property type="entry name" value="MADS_BOX_2"/>
    <property type="match status" value="1"/>
</dbReference>
<gene>
    <name evidence="9" type="primary">MADS9</name>
</gene>
<organism evidence="9">
    <name type="scientific">Cunninghamia lanceolata</name>
    <name type="common">China fir</name>
    <name type="synonym">Pinus lanceolata</name>
    <dbReference type="NCBI Taxonomy" id="28977"/>
    <lineage>
        <taxon>Eukaryota</taxon>
        <taxon>Viridiplantae</taxon>
        <taxon>Streptophyta</taxon>
        <taxon>Embryophyta</taxon>
        <taxon>Tracheophyta</taxon>
        <taxon>Spermatophyta</taxon>
        <taxon>Pinopsida</taxon>
        <taxon>Pinidae</taxon>
        <taxon>Conifers II</taxon>
        <taxon>Cupressales</taxon>
        <taxon>Cupressaceae</taxon>
        <taxon>Cunninghamia</taxon>
    </lineage>
</organism>
<evidence type="ECO:0000256" key="6">
    <source>
        <dbReference type="SAM" id="MobiDB-lite"/>
    </source>
</evidence>
<dbReference type="GO" id="GO:0005634">
    <property type="term" value="C:nucleus"/>
    <property type="evidence" value="ECO:0007669"/>
    <property type="project" value="UniProtKB-SubCell"/>
</dbReference>
<dbReference type="PROSITE" id="PS00350">
    <property type="entry name" value="MADS_BOX_1"/>
    <property type="match status" value="1"/>
</dbReference>
<dbReference type="Pfam" id="PF00319">
    <property type="entry name" value="SRF-TF"/>
    <property type="match status" value="1"/>
</dbReference>
<accession>A0A8F3BZX5</accession>
<dbReference type="CDD" id="cd00265">
    <property type="entry name" value="MADS_MEF2_like"/>
    <property type="match status" value="1"/>
</dbReference>
<dbReference type="GO" id="GO:0045944">
    <property type="term" value="P:positive regulation of transcription by RNA polymerase II"/>
    <property type="evidence" value="ECO:0007669"/>
    <property type="project" value="InterPro"/>
</dbReference>
<dbReference type="PANTHER" id="PTHR48019">
    <property type="entry name" value="SERUM RESPONSE FACTOR HOMOLOG"/>
    <property type="match status" value="1"/>
</dbReference>
<evidence type="ECO:0000256" key="5">
    <source>
        <dbReference type="ARBA" id="ARBA00023242"/>
    </source>
</evidence>
<dbReference type="Gene3D" id="3.40.1810.10">
    <property type="entry name" value="Transcription factor, MADS-box"/>
    <property type="match status" value="1"/>
</dbReference>
<evidence type="ECO:0000256" key="1">
    <source>
        <dbReference type="ARBA" id="ARBA00004123"/>
    </source>
</evidence>
<comment type="subcellular location">
    <subcellularLocation>
        <location evidence="1">Nucleus</location>
    </subcellularLocation>
</comment>
<feature type="domain" description="K-box" evidence="8">
    <location>
        <begin position="85"/>
        <end position="175"/>
    </location>
</feature>
<feature type="domain" description="MADS-box" evidence="7">
    <location>
        <begin position="1"/>
        <end position="61"/>
    </location>
</feature>
<evidence type="ECO:0000259" key="7">
    <source>
        <dbReference type="PROSITE" id="PS50066"/>
    </source>
</evidence>
<dbReference type="AlphaFoldDB" id="A0A8F3BZX5"/>
<evidence type="ECO:0000256" key="2">
    <source>
        <dbReference type="ARBA" id="ARBA00023015"/>
    </source>
</evidence>
<dbReference type="InterPro" id="IPR050142">
    <property type="entry name" value="MADS-box/MEF2_TF"/>
</dbReference>
<dbReference type="PROSITE" id="PS51297">
    <property type="entry name" value="K_BOX"/>
    <property type="match status" value="1"/>
</dbReference>
<dbReference type="PRINTS" id="PR00404">
    <property type="entry name" value="MADSDOMAIN"/>
</dbReference>
<dbReference type="InterPro" id="IPR002487">
    <property type="entry name" value="TF_Kbox"/>
</dbReference>
<dbReference type="GO" id="GO:0046983">
    <property type="term" value="F:protein dimerization activity"/>
    <property type="evidence" value="ECO:0007669"/>
    <property type="project" value="InterPro"/>
</dbReference>
<protein>
    <submittedName>
        <fullName evidence="9">MADS-box protein 9</fullName>
    </submittedName>
</protein>
<dbReference type="SMART" id="SM00432">
    <property type="entry name" value="MADS"/>
    <property type="match status" value="1"/>
</dbReference>
<evidence type="ECO:0000259" key="8">
    <source>
        <dbReference type="PROSITE" id="PS51297"/>
    </source>
</evidence>
<feature type="compositionally biased region" description="Basic and acidic residues" evidence="6">
    <location>
        <begin position="174"/>
        <end position="186"/>
    </location>
</feature>
<keyword evidence="5" id="KW-0539">Nucleus</keyword>
<evidence type="ECO:0000256" key="4">
    <source>
        <dbReference type="ARBA" id="ARBA00023163"/>
    </source>
</evidence>
<sequence>MGRGKVIMRKIDNSISRQVTFSKRRSGVIKKAKELAILCDAQVGLIIFSSNGKLYEYATTSMKSIMERYESCEEMKMEHIEHQDENIWKWEAMRMKNHFECLQDYYSSFMGEDLSRLNVKDLQQLEQQLQASLHRVRDRKKQVFMDEIQQRSEKEVDLEKENIKLHEKISTKELFNKHTSSAKEDSSGDSSRVPSTLQLW</sequence>
<proteinExistence type="evidence at transcript level"/>
<dbReference type="InterPro" id="IPR036879">
    <property type="entry name" value="TF_MADSbox_sf"/>
</dbReference>
<dbReference type="GO" id="GO:0000977">
    <property type="term" value="F:RNA polymerase II transcription regulatory region sequence-specific DNA binding"/>
    <property type="evidence" value="ECO:0007669"/>
    <property type="project" value="InterPro"/>
</dbReference>
<keyword evidence="2" id="KW-0805">Transcription regulation</keyword>
<dbReference type="SUPFAM" id="SSF55455">
    <property type="entry name" value="SRF-like"/>
    <property type="match status" value="1"/>
</dbReference>
<keyword evidence="4" id="KW-0804">Transcription</keyword>
<dbReference type="InterPro" id="IPR002100">
    <property type="entry name" value="TF_MADSbox"/>
</dbReference>
<keyword evidence="3" id="KW-0238">DNA-binding</keyword>
<dbReference type="EMBL" id="MT103476">
    <property type="protein sequence ID" value="QWX93748.1"/>
    <property type="molecule type" value="mRNA"/>
</dbReference>
<name>A0A8F3BZX5_CUNLA</name>
<dbReference type="FunFam" id="3.40.1810.10:FF:000003">
    <property type="entry name" value="MADS-box transcription factor MADS-MC"/>
    <property type="match status" value="1"/>
</dbReference>
<evidence type="ECO:0000313" key="9">
    <source>
        <dbReference type="EMBL" id="QWX93748.1"/>
    </source>
</evidence>